<dbReference type="PROSITE" id="PS50234">
    <property type="entry name" value="VWFA"/>
    <property type="match status" value="1"/>
</dbReference>
<dbReference type="AlphaFoldDB" id="A0AAU7DT97"/>
<accession>A0AAU7DT97</accession>
<dbReference type="CDD" id="cd00198">
    <property type="entry name" value="vWFA"/>
    <property type="match status" value="1"/>
</dbReference>
<protein>
    <submittedName>
        <fullName evidence="3">VWA domain-containing protein</fullName>
    </submittedName>
</protein>
<proteinExistence type="predicted"/>
<organism evidence="3">
    <name type="scientific">Jonesiaceae bacterium BS-20</name>
    <dbReference type="NCBI Taxonomy" id="3120821"/>
    <lineage>
        <taxon>Bacteria</taxon>
        <taxon>Bacillati</taxon>
        <taxon>Actinomycetota</taxon>
        <taxon>Actinomycetes</taxon>
        <taxon>Micrococcales</taxon>
        <taxon>Jonesiaceae</taxon>
    </lineage>
</organism>
<dbReference type="SUPFAM" id="SSF53300">
    <property type="entry name" value="vWA-like"/>
    <property type="match status" value="1"/>
</dbReference>
<evidence type="ECO:0000259" key="2">
    <source>
        <dbReference type="PROSITE" id="PS50234"/>
    </source>
</evidence>
<dbReference type="InterPro" id="IPR036465">
    <property type="entry name" value="vWFA_dom_sf"/>
</dbReference>
<reference evidence="3" key="1">
    <citation type="submission" date="2024-02" db="EMBL/GenBank/DDBJ databases">
        <title>Tomenella chthoni gen. nov. sp. nov., a member of the family Jonesiaceae isolated from bat guano.</title>
        <authorList>
            <person name="Miller S.L."/>
            <person name="King J."/>
            <person name="Sankaranarayanan K."/>
            <person name="Lawson P.A."/>
        </authorList>
    </citation>
    <scope>NUCLEOTIDE SEQUENCE</scope>
    <source>
        <strain evidence="3">BS-20</strain>
    </source>
</reference>
<dbReference type="InterPro" id="IPR002035">
    <property type="entry name" value="VWF_A"/>
</dbReference>
<dbReference type="Pfam" id="PF13519">
    <property type="entry name" value="VWA_2"/>
    <property type="match status" value="1"/>
</dbReference>
<evidence type="ECO:0000313" key="3">
    <source>
        <dbReference type="EMBL" id="XBH21397.1"/>
    </source>
</evidence>
<keyword evidence="1" id="KW-0812">Transmembrane</keyword>
<sequence length="333" mass="36319">MTFEPLAPLGGYITLSILLLGLVGYFFVKEIRTPGHDDASIVDWSRRLAITVLVIFIGFGPGRMVETTETARANVDVFFVVDRTGSMVAEDYDGDKPRLDGVRADINSLVSLLPGSRFGVISFDSSATQQLPLTTDTNALKIWSTNMNQEITLYSKGSTVNRARDEMARILADSKERFPQNQRLVFLMTDAENTTEDEVRKTFADLEPLVDGGAVLLYGTEAGGPMKQYDPYDLEPKYIEDHMAPGTPNAISKADLGEGKAIAAELGVGFFHLTEPTDLAPAVAGIDPEILSVEGGRIVEVFQLMIWPFAIGLAALLTWELSVVVARSARRVG</sequence>
<feature type="domain" description="VWFA" evidence="2">
    <location>
        <begin position="76"/>
        <end position="219"/>
    </location>
</feature>
<feature type="transmembrane region" description="Helical" evidence="1">
    <location>
        <begin position="304"/>
        <end position="326"/>
    </location>
</feature>
<keyword evidence="1" id="KW-1133">Transmembrane helix</keyword>
<feature type="transmembrane region" description="Helical" evidence="1">
    <location>
        <begin position="48"/>
        <end position="65"/>
    </location>
</feature>
<keyword evidence="1" id="KW-0472">Membrane</keyword>
<evidence type="ECO:0000256" key="1">
    <source>
        <dbReference type="SAM" id="Phobius"/>
    </source>
</evidence>
<dbReference type="Gene3D" id="3.40.50.410">
    <property type="entry name" value="von Willebrand factor, type A domain"/>
    <property type="match status" value="1"/>
</dbReference>
<feature type="transmembrane region" description="Helical" evidence="1">
    <location>
        <begin position="6"/>
        <end position="28"/>
    </location>
</feature>
<dbReference type="EMBL" id="CP146203">
    <property type="protein sequence ID" value="XBH21397.1"/>
    <property type="molecule type" value="Genomic_DNA"/>
</dbReference>
<name>A0AAU7DT97_9MICO</name>
<gene>
    <name evidence="3" type="ORF">V5R04_14470</name>
</gene>